<dbReference type="CDD" id="cd05233">
    <property type="entry name" value="SDR_c"/>
    <property type="match status" value="1"/>
</dbReference>
<dbReference type="Gene3D" id="3.40.50.720">
    <property type="entry name" value="NAD(P)-binding Rossmann-like Domain"/>
    <property type="match status" value="1"/>
</dbReference>
<proteinExistence type="inferred from homology"/>
<dbReference type="RefSeq" id="WP_090611399.1">
    <property type="nucleotide sequence ID" value="NZ_CP067126.1"/>
</dbReference>
<keyword evidence="2" id="KW-0560">Oxidoreductase</keyword>
<dbReference type="PRINTS" id="PR00081">
    <property type="entry name" value="GDHRDH"/>
</dbReference>
<dbReference type="SUPFAM" id="SSF51735">
    <property type="entry name" value="NAD(P)-binding Rossmann-fold domains"/>
    <property type="match status" value="1"/>
</dbReference>
<dbReference type="InterPro" id="IPR002347">
    <property type="entry name" value="SDR_fam"/>
</dbReference>
<evidence type="ECO:0000256" key="1">
    <source>
        <dbReference type="ARBA" id="ARBA00006484"/>
    </source>
</evidence>
<organism evidence="3 4">
    <name type="scientific">Paracoccus alcaliphilus</name>
    <dbReference type="NCBI Taxonomy" id="34002"/>
    <lineage>
        <taxon>Bacteria</taxon>
        <taxon>Pseudomonadati</taxon>
        <taxon>Pseudomonadota</taxon>
        <taxon>Alphaproteobacteria</taxon>
        <taxon>Rhodobacterales</taxon>
        <taxon>Paracoccaceae</taxon>
        <taxon>Paracoccus</taxon>
    </lineage>
</organism>
<dbReference type="PANTHER" id="PTHR44196">
    <property type="entry name" value="DEHYDROGENASE/REDUCTASE SDR FAMILY MEMBER 7B"/>
    <property type="match status" value="1"/>
</dbReference>
<accession>A0A1H8HFR9</accession>
<dbReference type="Proteomes" id="UP000199054">
    <property type="component" value="Unassembled WGS sequence"/>
</dbReference>
<dbReference type="FunFam" id="3.40.50.720:FF:000084">
    <property type="entry name" value="Short-chain dehydrogenase reductase"/>
    <property type="match status" value="1"/>
</dbReference>
<dbReference type="InterPro" id="IPR020904">
    <property type="entry name" value="Sc_DH/Rdtase_CS"/>
</dbReference>
<dbReference type="InterPro" id="IPR036291">
    <property type="entry name" value="NAD(P)-bd_dom_sf"/>
</dbReference>
<dbReference type="GO" id="GO:0016491">
    <property type="term" value="F:oxidoreductase activity"/>
    <property type="evidence" value="ECO:0007669"/>
    <property type="project" value="UniProtKB-KW"/>
</dbReference>
<dbReference type="GO" id="GO:0016020">
    <property type="term" value="C:membrane"/>
    <property type="evidence" value="ECO:0007669"/>
    <property type="project" value="TreeGrafter"/>
</dbReference>
<dbReference type="STRING" id="34002.SAMN04489859_100953"/>
<dbReference type="PANTHER" id="PTHR44196:SF1">
    <property type="entry name" value="DEHYDROGENASE_REDUCTASE SDR FAMILY MEMBER 7B"/>
    <property type="match status" value="1"/>
</dbReference>
<dbReference type="EMBL" id="FODE01000009">
    <property type="protein sequence ID" value="SEN54727.1"/>
    <property type="molecule type" value="Genomic_DNA"/>
</dbReference>
<keyword evidence="4" id="KW-1185">Reference proteome</keyword>
<dbReference type="AlphaFoldDB" id="A0A1H8HFR9"/>
<dbReference type="OrthoDB" id="9810734at2"/>
<protein>
    <submittedName>
        <fullName evidence="3">Ribitol 2-dehydrogenase</fullName>
    </submittedName>
</protein>
<sequence>MSESLEGRIAVITGAASGIGLAATRALLDQGATVVMVDRNRDALNELAADLGEKAIAQVTDLLDADSCNAMVPEILSKVDHIDILYCNAGTYIGGDLTETTPEAIDRMLNLNVNAVMKNVHAVVPHMSSRKTGDIIVTCSIAGHYPTWWEPVYSGSKWAITSFVQGMRRQMIPHGVRVAQVSPGPVVSALLADWPEENLRKARESGSLIDPEEVADAVIYMLTRKRTVTIRDMLVLPTNFDRV</sequence>
<dbReference type="PROSITE" id="PS00061">
    <property type="entry name" value="ADH_SHORT"/>
    <property type="match status" value="1"/>
</dbReference>
<comment type="similarity">
    <text evidence="1">Belongs to the short-chain dehydrogenases/reductases (SDR) family.</text>
</comment>
<evidence type="ECO:0000313" key="4">
    <source>
        <dbReference type="Proteomes" id="UP000199054"/>
    </source>
</evidence>
<gene>
    <name evidence="3" type="ORF">SAMN04489859_100953</name>
</gene>
<name>A0A1H8HFR9_9RHOB</name>
<evidence type="ECO:0000313" key="3">
    <source>
        <dbReference type="EMBL" id="SEN54727.1"/>
    </source>
</evidence>
<reference evidence="3 4" key="1">
    <citation type="submission" date="2016-10" db="EMBL/GenBank/DDBJ databases">
        <authorList>
            <person name="de Groot N.N."/>
        </authorList>
    </citation>
    <scope>NUCLEOTIDE SEQUENCE [LARGE SCALE GENOMIC DNA]</scope>
    <source>
        <strain evidence="3 4">DSM 8512</strain>
    </source>
</reference>
<evidence type="ECO:0000256" key="2">
    <source>
        <dbReference type="ARBA" id="ARBA00023002"/>
    </source>
</evidence>
<dbReference type="Pfam" id="PF00106">
    <property type="entry name" value="adh_short"/>
    <property type="match status" value="1"/>
</dbReference>